<dbReference type="HOGENOM" id="CLU_029204_0_0_1"/>
<evidence type="ECO:0000313" key="8">
    <source>
        <dbReference type="Proteomes" id="UP000006310"/>
    </source>
</evidence>
<dbReference type="InterPro" id="IPR006571">
    <property type="entry name" value="TLDc_dom"/>
</dbReference>
<dbReference type="GO" id="GO:0045053">
    <property type="term" value="P:protein retention in Golgi apparatus"/>
    <property type="evidence" value="ECO:0007669"/>
    <property type="project" value="EnsemblFungi"/>
</dbReference>
<evidence type="ECO:0000256" key="5">
    <source>
        <dbReference type="SAM" id="MobiDB-lite"/>
    </source>
</evidence>
<evidence type="ECO:0000256" key="2">
    <source>
        <dbReference type="ARBA" id="ARBA00009540"/>
    </source>
</evidence>
<reference evidence="8" key="2">
    <citation type="submission" date="2012-08" db="EMBL/GenBank/DDBJ databases">
        <title>Genome sequence of Kazachstania naganishii.</title>
        <authorList>
            <person name="Gordon J.L."/>
            <person name="Armisen D."/>
            <person name="Proux-Wera E."/>
            <person name="OhEigeartaigh S.S."/>
            <person name="Byrne K.P."/>
            <person name="Wolfe K.H."/>
        </authorList>
    </citation>
    <scope>NUCLEOTIDE SEQUENCE [LARGE SCALE GENOMIC DNA]</scope>
    <source>
        <strain evidence="8">ATCC MYA-139 / BCRC 22969 / CBS 8797 / CCRC 22969 / KCTC 17520 / NBRC 10181 / NCYC 3082</strain>
    </source>
</reference>
<dbReference type="OMA" id="HYGLWCD"/>
<accession>J7RYK6</accession>
<dbReference type="EMBL" id="HE978317">
    <property type="protein sequence ID" value="CCK70252.1"/>
    <property type="molecule type" value="Genomic_DNA"/>
</dbReference>
<comment type="subcellular location">
    <subcellularLocation>
        <location evidence="1">Mitochondrion</location>
    </subcellularLocation>
</comment>
<dbReference type="Proteomes" id="UP000006310">
    <property type="component" value="Chromosome 4"/>
</dbReference>
<dbReference type="GO" id="GO:0032984">
    <property type="term" value="P:protein-containing complex disassembly"/>
    <property type="evidence" value="ECO:0007669"/>
    <property type="project" value="EnsemblFungi"/>
</dbReference>
<dbReference type="KEGG" id="kng:KNAG_0D05130"/>
<evidence type="ECO:0000256" key="4">
    <source>
        <dbReference type="ARBA" id="ARBA00040604"/>
    </source>
</evidence>
<dbReference type="GO" id="GO:0006979">
    <property type="term" value="P:response to oxidative stress"/>
    <property type="evidence" value="ECO:0007669"/>
    <property type="project" value="TreeGrafter"/>
</dbReference>
<keyword evidence="3" id="KW-0496">Mitochondrion</keyword>
<feature type="region of interest" description="Disordered" evidence="5">
    <location>
        <begin position="17"/>
        <end position="39"/>
    </location>
</feature>
<dbReference type="Pfam" id="PF07534">
    <property type="entry name" value="TLD"/>
    <property type="match status" value="1"/>
</dbReference>
<dbReference type="PROSITE" id="PS51886">
    <property type="entry name" value="TLDC"/>
    <property type="match status" value="1"/>
</dbReference>
<dbReference type="GO" id="GO:0005739">
    <property type="term" value="C:mitochondrion"/>
    <property type="evidence" value="ECO:0007669"/>
    <property type="project" value="UniProtKB-SubCell"/>
</dbReference>
<proteinExistence type="inferred from homology"/>
<evidence type="ECO:0000256" key="1">
    <source>
        <dbReference type="ARBA" id="ARBA00004173"/>
    </source>
</evidence>
<gene>
    <name evidence="7" type="primary">KNAG0D05130</name>
    <name evidence="7" type="ordered locus">KNAG_0D05130</name>
</gene>
<feature type="domain" description="TLDc" evidence="6">
    <location>
        <begin position="60"/>
        <end position="251"/>
    </location>
</feature>
<dbReference type="OrthoDB" id="26679at2759"/>
<reference evidence="7 8" key="1">
    <citation type="journal article" date="2011" name="Proc. Natl. Acad. Sci. U.S.A.">
        <title>Evolutionary erosion of yeast sex chromosomes by mating-type switching accidents.</title>
        <authorList>
            <person name="Gordon J.L."/>
            <person name="Armisen D."/>
            <person name="Proux-Wera E."/>
            <person name="Oheigeartaigh S.S."/>
            <person name="Byrne K.P."/>
            <person name="Wolfe K.H."/>
        </authorList>
    </citation>
    <scope>NUCLEOTIDE SEQUENCE [LARGE SCALE GENOMIC DNA]</scope>
    <source>
        <strain evidence="8">ATCC MYA-139 / BCRC 22969 / CBS 8797 / CCRC 22969 / KCTC 17520 / NBRC 10181 / NCYC 3082</strain>
    </source>
</reference>
<comment type="similarity">
    <text evidence="2">Belongs to the OXR1 family.</text>
</comment>
<dbReference type="AlphaFoldDB" id="J7RYK6"/>
<sequence>MGVRNTLYRLKRTFTGSVPTQDQSEDWLPTNGDAGADADEDETYRLPLDLEGYSVTTKNRLLDTDIANELRALMPPRIQLYTRWGLVYSLEQHGASLHSLYACLKDARDKVPKGKRCGYVLVIRDRLQSVFGGTAMNLGSPRNIARTGERECFLWSVQRVQPKVLRGQEHNMEGGMGWQFRGFPFTGENEFAMYCTSQFLSMGAGDGLYGLWCDDALFHGVSYRCDTYGNDPLSAEGEKFHITGLEVWQVGCCPDF</sequence>
<keyword evidence="8" id="KW-1185">Reference proteome</keyword>
<name>J7RYK6_HUIN7</name>
<dbReference type="GeneID" id="34525941"/>
<dbReference type="PANTHER" id="PTHR23354">
    <property type="entry name" value="NUCLEOLAR PROTEIN 7/ESTROGEN RECEPTOR COACTIVATOR-RELATED"/>
    <property type="match status" value="1"/>
</dbReference>
<dbReference type="RefSeq" id="XP_022464498.1">
    <property type="nucleotide sequence ID" value="XM_022607954.1"/>
</dbReference>
<evidence type="ECO:0000256" key="3">
    <source>
        <dbReference type="ARBA" id="ARBA00023128"/>
    </source>
</evidence>
<evidence type="ECO:0000259" key="6">
    <source>
        <dbReference type="PROSITE" id="PS51886"/>
    </source>
</evidence>
<protein>
    <recommendedName>
        <fullName evidence="4">Oxidation resistance protein 1</fullName>
    </recommendedName>
</protein>
<dbReference type="PANTHER" id="PTHR23354:SF62">
    <property type="entry name" value="MUSTARD, ISOFORM V"/>
    <property type="match status" value="1"/>
</dbReference>
<dbReference type="GO" id="GO:0005634">
    <property type="term" value="C:nucleus"/>
    <property type="evidence" value="ECO:0007669"/>
    <property type="project" value="TreeGrafter"/>
</dbReference>
<dbReference type="SMART" id="SM00584">
    <property type="entry name" value="TLDc"/>
    <property type="match status" value="1"/>
</dbReference>
<organism evidence="7 8">
    <name type="scientific">Huiozyma naganishii (strain ATCC MYA-139 / BCRC 22969 / CBS 8797 / KCTC 17520 / NBRC 10181 / NCYC 3082 / Yp74L-3)</name>
    <name type="common">Yeast</name>
    <name type="synonym">Kazachstania naganishii</name>
    <dbReference type="NCBI Taxonomy" id="1071383"/>
    <lineage>
        <taxon>Eukaryota</taxon>
        <taxon>Fungi</taxon>
        <taxon>Dikarya</taxon>
        <taxon>Ascomycota</taxon>
        <taxon>Saccharomycotina</taxon>
        <taxon>Saccharomycetes</taxon>
        <taxon>Saccharomycetales</taxon>
        <taxon>Saccharomycetaceae</taxon>
        <taxon>Huiozyma</taxon>
    </lineage>
</organism>
<evidence type="ECO:0000313" key="7">
    <source>
        <dbReference type="EMBL" id="CCK70252.1"/>
    </source>
</evidence>
<dbReference type="eggNOG" id="KOG2372">
    <property type="taxonomic scope" value="Eukaryota"/>
</dbReference>